<proteinExistence type="predicted"/>
<organism evidence="1 2">
    <name type="scientific">Elysia marginata</name>
    <dbReference type="NCBI Taxonomy" id="1093978"/>
    <lineage>
        <taxon>Eukaryota</taxon>
        <taxon>Metazoa</taxon>
        <taxon>Spiralia</taxon>
        <taxon>Lophotrochozoa</taxon>
        <taxon>Mollusca</taxon>
        <taxon>Gastropoda</taxon>
        <taxon>Heterobranchia</taxon>
        <taxon>Euthyneura</taxon>
        <taxon>Panpulmonata</taxon>
        <taxon>Sacoglossa</taxon>
        <taxon>Placobranchoidea</taxon>
        <taxon>Plakobranchidae</taxon>
        <taxon>Elysia</taxon>
    </lineage>
</organism>
<sequence length="84" mass="9936">MLYLSNLHSLDRTEGSYHTWLPGVQRWCGARSSEDKEWPSPTNAKEMRAFLGFARYYRRFVQNFAAIARLLTDIRKEPRNSEIQ</sequence>
<dbReference type="EMBL" id="BMAT01002063">
    <property type="protein sequence ID" value="GFR98295.1"/>
    <property type="molecule type" value="Genomic_DNA"/>
</dbReference>
<accession>A0AAV4HNY9</accession>
<dbReference type="InterPro" id="IPR051320">
    <property type="entry name" value="Viral_Replic_Matur_Polypro"/>
</dbReference>
<gene>
    <name evidence="1" type="ORF">ElyMa_001015300</name>
</gene>
<dbReference type="Gene3D" id="3.30.70.270">
    <property type="match status" value="1"/>
</dbReference>
<dbReference type="AlphaFoldDB" id="A0AAV4HNY9"/>
<dbReference type="InterPro" id="IPR043128">
    <property type="entry name" value="Rev_trsase/Diguanyl_cyclase"/>
</dbReference>
<evidence type="ECO:0000313" key="2">
    <source>
        <dbReference type="Proteomes" id="UP000762676"/>
    </source>
</evidence>
<keyword evidence="2" id="KW-1185">Reference proteome</keyword>
<dbReference type="InterPro" id="IPR043502">
    <property type="entry name" value="DNA/RNA_pol_sf"/>
</dbReference>
<dbReference type="PANTHER" id="PTHR33064:SF37">
    <property type="entry name" value="RIBONUCLEASE H"/>
    <property type="match status" value="1"/>
</dbReference>
<comment type="caution">
    <text evidence="1">The sequence shown here is derived from an EMBL/GenBank/DDBJ whole genome shotgun (WGS) entry which is preliminary data.</text>
</comment>
<reference evidence="1 2" key="1">
    <citation type="journal article" date="2021" name="Elife">
        <title>Chloroplast acquisition without the gene transfer in kleptoplastic sea slugs, Plakobranchus ocellatus.</title>
        <authorList>
            <person name="Maeda T."/>
            <person name="Takahashi S."/>
            <person name="Yoshida T."/>
            <person name="Shimamura S."/>
            <person name="Takaki Y."/>
            <person name="Nagai Y."/>
            <person name="Toyoda A."/>
            <person name="Suzuki Y."/>
            <person name="Arimoto A."/>
            <person name="Ishii H."/>
            <person name="Satoh N."/>
            <person name="Nishiyama T."/>
            <person name="Hasebe M."/>
            <person name="Maruyama T."/>
            <person name="Minagawa J."/>
            <person name="Obokata J."/>
            <person name="Shigenobu S."/>
        </authorList>
    </citation>
    <scope>NUCLEOTIDE SEQUENCE [LARGE SCALE GENOMIC DNA]</scope>
</reference>
<dbReference type="Proteomes" id="UP000762676">
    <property type="component" value="Unassembled WGS sequence"/>
</dbReference>
<name>A0AAV4HNY9_9GAST</name>
<evidence type="ECO:0000313" key="1">
    <source>
        <dbReference type="EMBL" id="GFR98295.1"/>
    </source>
</evidence>
<dbReference type="SUPFAM" id="SSF56672">
    <property type="entry name" value="DNA/RNA polymerases"/>
    <property type="match status" value="1"/>
</dbReference>
<protein>
    <submittedName>
        <fullName evidence="1">Retrovirus-related Pol polyprotein from transposon gypsy</fullName>
    </submittedName>
</protein>
<dbReference type="PANTHER" id="PTHR33064">
    <property type="entry name" value="POL PROTEIN"/>
    <property type="match status" value="1"/>
</dbReference>